<dbReference type="PANTHER" id="PTHR13803:SF4">
    <property type="entry name" value="SECRETORY 24CD, ISOFORM C"/>
    <property type="match status" value="1"/>
</dbReference>
<feature type="region of interest" description="Disordered" evidence="4">
    <location>
        <begin position="1"/>
        <end position="256"/>
    </location>
</feature>
<evidence type="ECO:0000259" key="5">
    <source>
        <dbReference type="Pfam" id="PF04810"/>
    </source>
</evidence>
<dbReference type="EMBL" id="HBFB01022520">
    <property type="protein sequence ID" value="CAD8686012.1"/>
    <property type="molecule type" value="Transcribed_RNA"/>
</dbReference>
<dbReference type="InterPro" id="IPR006896">
    <property type="entry name" value="Sec23/24_trunk_dom"/>
</dbReference>
<dbReference type="InterPro" id="IPR006895">
    <property type="entry name" value="Znf_Sec23_Sec24"/>
</dbReference>
<dbReference type="InterPro" id="IPR036180">
    <property type="entry name" value="Gelsolin-like_dom_sf"/>
</dbReference>
<dbReference type="Gene3D" id="3.40.20.10">
    <property type="entry name" value="Severin"/>
    <property type="match status" value="1"/>
</dbReference>
<reference evidence="9" key="1">
    <citation type="submission" date="2021-01" db="EMBL/GenBank/DDBJ databases">
        <authorList>
            <person name="Corre E."/>
            <person name="Pelletier E."/>
            <person name="Niang G."/>
            <person name="Scheremetjew M."/>
            <person name="Finn R."/>
            <person name="Kale V."/>
            <person name="Holt S."/>
            <person name="Cochrane G."/>
            <person name="Meng A."/>
            <person name="Brown T."/>
            <person name="Cohen L."/>
        </authorList>
    </citation>
    <scope>NUCLEOTIDE SEQUENCE</scope>
    <source>
        <strain evidence="9">SAG 11-49</strain>
    </source>
</reference>
<evidence type="ECO:0000259" key="8">
    <source>
        <dbReference type="Pfam" id="PF08033"/>
    </source>
</evidence>
<dbReference type="GO" id="GO:0030127">
    <property type="term" value="C:COPII vesicle coat"/>
    <property type="evidence" value="ECO:0007669"/>
    <property type="project" value="InterPro"/>
</dbReference>
<dbReference type="SUPFAM" id="SSF81811">
    <property type="entry name" value="Helical domain of Sec23/24"/>
    <property type="match status" value="1"/>
</dbReference>
<dbReference type="SUPFAM" id="SSF82754">
    <property type="entry name" value="C-terminal, gelsolin-like domain of Sec23/24"/>
    <property type="match status" value="1"/>
</dbReference>
<feature type="compositionally biased region" description="Pro residues" evidence="4">
    <location>
        <begin position="9"/>
        <end position="82"/>
    </location>
</feature>
<feature type="domain" description="Sec23/Sec24 beta-sandwich" evidence="8">
    <location>
        <begin position="679"/>
        <end position="765"/>
    </location>
</feature>
<feature type="domain" description="Sec23/Sec24 helical" evidence="7">
    <location>
        <begin position="776"/>
        <end position="874"/>
    </location>
</feature>
<dbReference type="Pfam" id="PF08033">
    <property type="entry name" value="Sec23_BS"/>
    <property type="match status" value="1"/>
</dbReference>
<dbReference type="Pfam" id="PF04811">
    <property type="entry name" value="Sec23_trunk"/>
    <property type="match status" value="1"/>
</dbReference>
<dbReference type="GO" id="GO:0090110">
    <property type="term" value="P:COPII-coated vesicle cargo loading"/>
    <property type="evidence" value="ECO:0007669"/>
    <property type="project" value="TreeGrafter"/>
</dbReference>
<dbReference type="SUPFAM" id="SSF53300">
    <property type="entry name" value="vWA-like"/>
    <property type="match status" value="1"/>
</dbReference>
<accession>A0A7S0RS66</accession>
<dbReference type="GO" id="GO:0070971">
    <property type="term" value="C:endoplasmic reticulum exit site"/>
    <property type="evidence" value="ECO:0007669"/>
    <property type="project" value="TreeGrafter"/>
</dbReference>
<evidence type="ECO:0000256" key="4">
    <source>
        <dbReference type="SAM" id="MobiDB-lite"/>
    </source>
</evidence>
<evidence type="ECO:0008006" key="10">
    <source>
        <dbReference type="Google" id="ProtNLM"/>
    </source>
</evidence>
<dbReference type="InterPro" id="IPR029006">
    <property type="entry name" value="ADF-H/Gelsolin-like_dom_sf"/>
</dbReference>
<evidence type="ECO:0000256" key="3">
    <source>
        <dbReference type="ARBA" id="ARBA00022927"/>
    </source>
</evidence>
<feature type="compositionally biased region" description="Pro residues" evidence="4">
    <location>
        <begin position="90"/>
        <end position="192"/>
    </location>
</feature>
<feature type="domain" description="Sec23/Sec24 trunk" evidence="6">
    <location>
        <begin position="437"/>
        <end position="673"/>
    </location>
</feature>
<evidence type="ECO:0000259" key="7">
    <source>
        <dbReference type="Pfam" id="PF04815"/>
    </source>
</evidence>
<dbReference type="SUPFAM" id="SSF81995">
    <property type="entry name" value="beta-sandwich domain of Sec23/24"/>
    <property type="match status" value="1"/>
</dbReference>
<dbReference type="InterPro" id="IPR050550">
    <property type="entry name" value="SEC23_SEC24_subfamily"/>
</dbReference>
<dbReference type="InterPro" id="IPR036175">
    <property type="entry name" value="Sec23/24_helical_dom_sf"/>
</dbReference>
<proteinExistence type="inferred from homology"/>
<evidence type="ECO:0000256" key="2">
    <source>
        <dbReference type="ARBA" id="ARBA00022448"/>
    </source>
</evidence>
<dbReference type="SUPFAM" id="SSF82919">
    <property type="entry name" value="Zn-finger domain of Sec23/24"/>
    <property type="match status" value="1"/>
</dbReference>
<dbReference type="Pfam" id="PF04815">
    <property type="entry name" value="Sec23_helical"/>
    <property type="match status" value="1"/>
</dbReference>
<dbReference type="GO" id="GO:0008270">
    <property type="term" value="F:zinc ion binding"/>
    <property type="evidence" value="ECO:0007669"/>
    <property type="project" value="InterPro"/>
</dbReference>
<dbReference type="Gene3D" id="3.40.50.410">
    <property type="entry name" value="von Willebrand factor, type A domain"/>
    <property type="match status" value="1"/>
</dbReference>
<dbReference type="InterPro" id="IPR012990">
    <property type="entry name" value="Beta-sandwich_Sec23_24"/>
</dbReference>
<organism evidence="9">
    <name type="scientific">Chlamydomonas leiostraca</name>
    <dbReference type="NCBI Taxonomy" id="1034604"/>
    <lineage>
        <taxon>Eukaryota</taxon>
        <taxon>Viridiplantae</taxon>
        <taxon>Chlorophyta</taxon>
        <taxon>core chlorophytes</taxon>
        <taxon>Chlorophyceae</taxon>
        <taxon>CS clade</taxon>
        <taxon>Chlamydomonadales</taxon>
        <taxon>Chlamydomonadaceae</taxon>
        <taxon>Chlamydomonas</taxon>
    </lineage>
</organism>
<feature type="domain" description="Zinc finger Sec23/Sec24-type" evidence="5">
    <location>
        <begin position="362"/>
        <end position="400"/>
    </location>
</feature>
<name>A0A7S0RS66_9CHLO</name>
<protein>
    <recommendedName>
        <fullName evidence="10">COP-II coat subunit</fullName>
    </recommendedName>
</protein>
<keyword evidence="3" id="KW-0653">Protein transport</keyword>
<dbReference type="Gene3D" id="2.60.40.1670">
    <property type="entry name" value="beta-sandwich domain of Sec23/24"/>
    <property type="match status" value="1"/>
</dbReference>
<dbReference type="Pfam" id="PF04810">
    <property type="entry name" value="zf-Sec23_Sec24"/>
    <property type="match status" value="1"/>
</dbReference>
<dbReference type="AlphaFoldDB" id="A0A7S0RS66"/>
<keyword evidence="2" id="KW-0813">Transport</keyword>
<dbReference type="Gene3D" id="2.30.30.380">
    <property type="entry name" value="Zn-finger domain of Sec23/24"/>
    <property type="match status" value="1"/>
</dbReference>
<sequence>MAGYAPPGQQYPPGPPGGPRPPGPGMQPGVPPFPPGPGMPGGPRPTGFPGPQGPGMPPGAPGPRPPGMPGMPMPPPPGPPGAPGAFAPGGPRPVGPGMAPPPVPPGMATLPPGPGSGPQGMPPPPGPPGMMPPPPGGPPGMPMSRGPPGPMMGAPPPPGGPGMPGAPPGVMPGMRPPPPPGMGGMPPPPGHMGPPGTSGGGAPPPPGFGGPPPPGAPPGAFPPGPPGMMQGPPPPGGGFPGMGPPGPPGVPGFNSYGQQQQLVEHFESLQIGGIGPGAPEGIDLNALPRPVGEVQERALSAPMPFDRANCSADNMRMTVQAIPATTSLRARWSLPLGAIVHPMSDEARGRQVPVVNLGAAGIIRCRRCRTYMNPFMTWTDAGRRYKCNVCALLNEIPVEYFANLDNDGRRRDADERPELCGGTVEYVAPAEYMVRPPMAPAHFFVVDASQAAVASGATATVCSAISRVLDDMPHPERSLVGLATFDNVVQFYALRPGCSQPQMLVMCDTTDVFAPDSAPLMVNVAEHKAALQDLLKSIPNMFNVAAPRAADACAGAAVEAAIAVLKPTGGKVHAFLSTLPSVGLHMLKARDAVGVGEKDKLAFLLSQDNTLKSLAASAADYQVAVDIAFLNNSHIDVASWSDLAASTGGSLYNYAHFSPALDHDALLNDLKWNLVRPQGMEAVMRLRASQGLDVTSYSGHFYRMPSNPTDVYLPAIDADKAILAHITHTEKLAPGAECYLQAALLYTTPAGQRRIRVHTLALPISDNVSTVFKGADLDAYIVHLSRRVAGGLPGGTLAGAREGVTSSVVATLHAYRKYCAASSSAVQLILPEALKLLPLYALALLKGPGLKDGAKPDERALWCGQMMSLPAARITPALYPRLLPVHRMLDDGSAEHGSGVPDGAVASSESLDIGGCHLLENGHDAILYFDKQAAPALLRDLVGVSSYEELTRLGQPAPLALLPLDTPASAALQALLTRVRIHRSSFMRLRVARKGDPAEVAFFSGLVEDRSTAGCSYVEYLCQVHRLIQNKMV</sequence>
<dbReference type="InterPro" id="IPR036174">
    <property type="entry name" value="Znf_Sec23_Sec24_sf"/>
</dbReference>
<dbReference type="InterPro" id="IPR036465">
    <property type="entry name" value="vWFA_dom_sf"/>
</dbReference>
<gene>
    <name evidence="9" type="ORF">CLEI1391_LOCUS12672</name>
</gene>
<dbReference type="PRINTS" id="PR01217">
    <property type="entry name" value="PRICHEXTENSN"/>
</dbReference>
<evidence type="ECO:0000256" key="1">
    <source>
        <dbReference type="ARBA" id="ARBA00008334"/>
    </source>
</evidence>
<evidence type="ECO:0000313" key="9">
    <source>
        <dbReference type="EMBL" id="CAD8686012.1"/>
    </source>
</evidence>
<dbReference type="PANTHER" id="PTHR13803">
    <property type="entry name" value="SEC24-RELATED PROTEIN"/>
    <property type="match status" value="1"/>
</dbReference>
<dbReference type="GO" id="GO:0006886">
    <property type="term" value="P:intracellular protein transport"/>
    <property type="evidence" value="ECO:0007669"/>
    <property type="project" value="InterPro"/>
</dbReference>
<evidence type="ECO:0000259" key="6">
    <source>
        <dbReference type="Pfam" id="PF04811"/>
    </source>
</evidence>
<dbReference type="Gene3D" id="1.20.120.730">
    <property type="entry name" value="Sec23/Sec24 helical domain"/>
    <property type="match status" value="1"/>
</dbReference>
<feature type="compositionally biased region" description="Pro residues" evidence="4">
    <location>
        <begin position="202"/>
        <end position="250"/>
    </location>
</feature>
<dbReference type="InterPro" id="IPR006900">
    <property type="entry name" value="Sec23/24_helical_dom"/>
</dbReference>
<dbReference type="GO" id="GO:0000149">
    <property type="term" value="F:SNARE binding"/>
    <property type="evidence" value="ECO:0007669"/>
    <property type="project" value="TreeGrafter"/>
</dbReference>
<comment type="similarity">
    <text evidence="1">Belongs to the SEC23/SEC24 family. SEC24 subfamily.</text>
</comment>